<dbReference type="GO" id="GO:0098796">
    <property type="term" value="C:membrane protein complex"/>
    <property type="evidence" value="ECO:0007669"/>
    <property type="project" value="UniProtKB-ARBA"/>
</dbReference>
<dbReference type="CDD" id="cd03255">
    <property type="entry name" value="ABC_MJ0796_LolCDE_FtsE"/>
    <property type="match status" value="1"/>
</dbReference>
<sequence length="237" mass="25307">MSKVLLELIDVQKTYGTGENEVQALRGASLQVKAGELVAIMGASGSGKSTLLTIAGGLEVPTTGDVRVLDSSLPTLKPTQLATLRRQTIGYVFQDFNLIPSLTVIENVALPLELDGMKVRKARKAALDALVSMEIGELANRFPDEISGGQRQRVAIARSFVGPRQVLLADEPTGALDSKTSEAVIRALRKRIDAGIAGVLVTHDAKLAAWADRILVIRDGQIVEEISNNITPEQFGA</sequence>
<proteinExistence type="predicted"/>
<dbReference type="GO" id="GO:0005886">
    <property type="term" value="C:plasma membrane"/>
    <property type="evidence" value="ECO:0007669"/>
    <property type="project" value="TreeGrafter"/>
</dbReference>
<protein>
    <submittedName>
        <fullName evidence="5">Unannotated protein</fullName>
    </submittedName>
</protein>
<dbReference type="InterPro" id="IPR003593">
    <property type="entry name" value="AAA+_ATPase"/>
</dbReference>
<dbReference type="GO" id="GO:0016887">
    <property type="term" value="F:ATP hydrolysis activity"/>
    <property type="evidence" value="ECO:0007669"/>
    <property type="project" value="InterPro"/>
</dbReference>
<name>A0A6J7KPB0_9ZZZZ</name>
<evidence type="ECO:0000256" key="1">
    <source>
        <dbReference type="ARBA" id="ARBA00022448"/>
    </source>
</evidence>
<dbReference type="PANTHER" id="PTHR24220">
    <property type="entry name" value="IMPORT ATP-BINDING PROTEIN"/>
    <property type="match status" value="1"/>
</dbReference>
<dbReference type="AlphaFoldDB" id="A0A6J7KPB0"/>
<dbReference type="InterPro" id="IPR017911">
    <property type="entry name" value="MacB-like_ATP-bd"/>
</dbReference>
<feature type="domain" description="ABC transporter" evidence="4">
    <location>
        <begin position="6"/>
        <end position="237"/>
    </location>
</feature>
<dbReference type="InterPro" id="IPR003439">
    <property type="entry name" value="ABC_transporter-like_ATP-bd"/>
</dbReference>
<evidence type="ECO:0000256" key="2">
    <source>
        <dbReference type="ARBA" id="ARBA00022741"/>
    </source>
</evidence>
<dbReference type="Pfam" id="PF00005">
    <property type="entry name" value="ABC_tran"/>
    <property type="match status" value="1"/>
</dbReference>
<keyword evidence="2" id="KW-0547">Nucleotide-binding</keyword>
<dbReference type="InterPro" id="IPR027417">
    <property type="entry name" value="P-loop_NTPase"/>
</dbReference>
<dbReference type="EMBL" id="CAFBNO010000037">
    <property type="protein sequence ID" value="CAB4957311.1"/>
    <property type="molecule type" value="Genomic_DNA"/>
</dbReference>
<dbReference type="PROSITE" id="PS50893">
    <property type="entry name" value="ABC_TRANSPORTER_2"/>
    <property type="match status" value="1"/>
</dbReference>
<dbReference type="FunFam" id="3.40.50.300:FF:000032">
    <property type="entry name" value="Export ABC transporter ATP-binding protein"/>
    <property type="match status" value="1"/>
</dbReference>
<dbReference type="InterPro" id="IPR017871">
    <property type="entry name" value="ABC_transporter-like_CS"/>
</dbReference>
<reference evidence="5" key="1">
    <citation type="submission" date="2020-05" db="EMBL/GenBank/DDBJ databases">
        <authorList>
            <person name="Chiriac C."/>
            <person name="Salcher M."/>
            <person name="Ghai R."/>
            <person name="Kavagutti S V."/>
        </authorList>
    </citation>
    <scope>NUCLEOTIDE SEQUENCE</scope>
</reference>
<keyword evidence="3" id="KW-0067">ATP-binding</keyword>
<evidence type="ECO:0000259" key="4">
    <source>
        <dbReference type="PROSITE" id="PS50893"/>
    </source>
</evidence>
<organism evidence="5">
    <name type="scientific">freshwater metagenome</name>
    <dbReference type="NCBI Taxonomy" id="449393"/>
    <lineage>
        <taxon>unclassified sequences</taxon>
        <taxon>metagenomes</taxon>
        <taxon>ecological metagenomes</taxon>
    </lineage>
</organism>
<dbReference type="InterPro" id="IPR015854">
    <property type="entry name" value="ABC_transpr_LolD-like"/>
</dbReference>
<dbReference type="SMART" id="SM00382">
    <property type="entry name" value="AAA"/>
    <property type="match status" value="1"/>
</dbReference>
<dbReference type="GO" id="GO:0005524">
    <property type="term" value="F:ATP binding"/>
    <property type="evidence" value="ECO:0007669"/>
    <property type="project" value="UniProtKB-KW"/>
</dbReference>
<dbReference type="GO" id="GO:0022857">
    <property type="term" value="F:transmembrane transporter activity"/>
    <property type="evidence" value="ECO:0007669"/>
    <property type="project" value="TreeGrafter"/>
</dbReference>
<evidence type="ECO:0000313" key="5">
    <source>
        <dbReference type="EMBL" id="CAB4957311.1"/>
    </source>
</evidence>
<evidence type="ECO:0000256" key="3">
    <source>
        <dbReference type="ARBA" id="ARBA00022840"/>
    </source>
</evidence>
<dbReference type="Gene3D" id="3.40.50.300">
    <property type="entry name" value="P-loop containing nucleotide triphosphate hydrolases"/>
    <property type="match status" value="1"/>
</dbReference>
<accession>A0A6J7KPB0</accession>
<gene>
    <name evidence="5" type="ORF">UFOPK3837_00834</name>
</gene>
<keyword evidence="1" id="KW-0813">Transport</keyword>
<dbReference type="PROSITE" id="PS00211">
    <property type="entry name" value="ABC_TRANSPORTER_1"/>
    <property type="match status" value="1"/>
</dbReference>
<dbReference type="SUPFAM" id="SSF52540">
    <property type="entry name" value="P-loop containing nucleoside triphosphate hydrolases"/>
    <property type="match status" value="1"/>
</dbReference>